<evidence type="ECO:0000256" key="4">
    <source>
        <dbReference type="ARBA" id="ARBA00023136"/>
    </source>
</evidence>
<dbReference type="PROSITE" id="PS50929">
    <property type="entry name" value="ABC_TM1F"/>
    <property type="match status" value="1"/>
</dbReference>
<dbReference type="InterPro" id="IPR039421">
    <property type="entry name" value="Type_1_exporter"/>
</dbReference>
<dbReference type="Pfam" id="PF00005">
    <property type="entry name" value="ABC_tran"/>
    <property type="match status" value="1"/>
</dbReference>
<proteinExistence type="predicted"/>
<reference evidence="8" key="1">
    <citation type="submission" date="2019-06" db="EMBL/GenBank/DDBJ databases">
        <title>Complete genome sequence of Methylogaea oryzae strain JCM16910.</title>
        <authorList>
            <person name="Asakawa S."/>
        </authorList>
    </citation>
    <scope>NUCLEOTIDE SEQUENCE</scope>
    <source>
        <strain evidence="8">E10</strain>
    </source>
</reference>
<dbReference type="Proteomes" id="UP000824988">
    <property type="component" value="Chromosome"/>
</dbReference>
<dbReference type="GO" id="GO:0005524">
    <property type="term" value="F:ATP binding"/>
    <property type="evidence" value="ECO:0007669"/>
    <property type="project" value="InterPro"/>
</dbReference>
<dbReference type="EMBL" id="AP019782">
    <property type="protein sequence ID" value="BBL72513.1"/>
    <property type="molecule type" value="Genomic_DNA"/>
</dbReference>
<feature type="transmembrane region" description="Helical" evidence="5">
    <location>
        <begin position="26"/>
        <end position="51"/>
    </location>
</feature>
<evidence type="ECO:0000313" key="9">
    <source>
        <dbReference type="Proteomes" id="UP000824988"/>
    </source>
</evidence>
<feature type="domain" description="ABC transmembrane type-1" evidence="7">
    <location>
        <begin position="28"/>
        <end position="308"/>
    </location>
</feature>
<dbReference type="PROSITE" id="PS50893">
    <property type="entry name" value="ABC_TRANSPORTER_2"/>
    <property type="match status" value="1"/>
</dbReference>
<dbReference type="GO" id="GO:0015421">
    <property type="term" value="F:ABC-type oligopeptide transporter activity"/>
    <property type="evidence" value="ECO:0007669"/>
    <property type="project" value="TreeGrafter"/>
</dbReference>
<feature type="transmembrane region" description="Helical" evidence="5">
    <location>
        <begin position="63"/>
        <end position="88"/>
    </location>
</feature>
<feature type="transmembrane region" description="Helical" evidence="5">
    <location>
        <begin position="136"/>
        <end position="160"/>
    </location>
</feature>
<organism evidence="8 9">
    <name type="scientific">Methylogaea oryzae</name>
    <dbReference type="NCBI Taxonomy" id="1295382"/>
    <lineage>
        <taxon>Bacteria</taxon>
        <taxon>Pseudomonadati</taxon>
        <taxon>Pseudomonadota</taxon>
        <taxon>Gammaproteobacteria</taxon>
        <taxon>Methylococcales</taxon>
        <taxon>Methylococcaceae</taxon>
        <taxon>Methylogaea</taxon>
    </lineage>
</organism>
<dbReference type="AlphaFoldDB" id="A0A8D4VR43"/>
<sequence length="559" mass="60123">MDTSHSPSLHPLARLRELAALEREDIGAVIAYSVGIGVMSLATPVAVQALVNTIAFGALLQPLVVLTLVLLVCLSLNNLLLGVQFYVVEMLQRRLFVRYLGEAGARLQGVCAAARDRRDVPELVNRFFDVLTVQKAGAVLLLEAVAYLLQSFIGMILLAFYHPMLLAFDLFLLGALAFILLVLGRGGVETAIAQSKAKYAAVAWLEELARNPLLGKFADGESYLAVRTDQAARGYLDACANHFRVVMRQNVGALALHALAGTLLLGMGGWMVIERQLSLGQLIAAELVVGAMIYGLTRLGKVLDNYYELAAAMDKIGHLLDLPQERGDGAAPERAAGPAAVQLRGVTPPQGLGREPVAPIDMDIAPGDRLALTGARLAGLGAVLELLYGLRSPLAGSVRLDGQDLREIKLNELRRSVALVRDTEIVHGTVLDNLRLGRDIPLPELYTALRTVGLLEELLALPDGLNTLLFHHAGPLTQEQGLRLTLARAIAGRPRLLLLHRVLDRMDNRVAQTVIPELLRPDAPWTLVTATNSPAVLAHCGRVGRLDGGRLTVTEAGHG</sequence>
<keyword evidence="9" id="KW-1185">Reference proteome</keyword>
<dbReference type="KEGG" id="moz:MoryE10_31190"/>
<dbReference type="PANTHER" id="PTHR43394">
    <property type="entry name" value="ATP-DEPENDENT PERMEASE MDL1, MITOCHONDRIAL"/>
    <property type="match status" value="1"/>
</dbReference>
<feature type="transmembrane region" description="Helical" evidence="5">
    <location>
        <begin position="166"/>
        <end position="188"/>
    </location>
</feature>
<protein>
    <submittedName>
        <fullName evidence="8">ABC transporter</fullName>
    </submittedName>
</protein>
<dbReference type="GO" id="GO:0016887">
    <property type="term" value="F:ATP hydrolysis activity"/>
    <property type="evidence" value="ECO:0007669"/>
    <property type="project" value="InterPro"/>
</dbReference>
<evidence type="ECO:0000256" key="2">
    <source>
        <dbReference type="ARBA" id="ARBA00022692"/>
    </source>
</evidence>
<dbReference type="InterPro" id="IPR011527">
    <property type="entry name" value="ABC1_TM_dom"/>
</dbReference>
<dbReference type="InterPro" id="IPR003439">
    <property type="entry name" value="ABC_transporter-like_ATP-bd"/>
</dbReference>
<gene>
    <name evidence="8" type="ORF">MoryE10_31190</name>
</gene>
<keyword evidence="2 5" id="KW-0812">Transmembrane</keyword>
<evidence type="ECO:0000313" key="8">
    <source>
        <dbReference type="EMBL" id="BBL72513.1"/>
    </source>
</evidence>
<comment type="subcellular location">
    <subcellularLocation>
        <location evidence="1">Membrane</location>
        <topology evidence="1">Multi-pass membrane protein</topology>
    </subcellularLocation>
</comment>
<evidence type="ECO:0000256" key="3">
    <source>
        <dbReference type="ARBA" id="ARBA00022989"/>
    </source>
</evidence>
<evidence type="ECO:0000259" key="6">
    <source>
        <dbReference type="PROSITE" id="PS50893"/>
    </source>
</evidence>
<dbReference type="RefSeq" id="WP_221047600.1">
    <property type="nucleotide sequence ID" value="NZ_AP019782.1"/>
</dbReference>
<name>A0A8D4VR43_9GAMM</name>
<keyword evidence="3 5" id="KW-1133">Transmembrane helix</keyword>
<keyword evidence="4 5" id="KW-0472">Membrane</keyword>
<feature type="transmembrane region" description="Helical" evidence="5">
    <location>
        <begin position="251"/>
        <end position="273"/>
    </location>
</feature>
<evidence type="ECO:0000256" key="1">
    <source>
        <dbReference type="ARBA" id="ARBA00004141"/>
    </source>
</evidence>
<accession>A0A8D4VR43</accession>
<evidence type="ECO:0000259" key="7">
    <source>
        <dbReference type="PROSITE" id="PS50929"/>
    </source>
</evidence>
<evidence type="ECO:0000256" key="5">
    <source>
        <dbReference type="SAM" id="Phobius"/>
    </source>
</evidence>
<dbReference type="GO" id="GO:0016020">
    <property type="term" value="C:membrane"/>
    <property type="evidence" value="ECO:0007669"/>
    <property type="project" value="UniProtKB-SubCell"/>
</dbReference>
<dbReference type="PANTHER" id="PTHR43394:SF4">
    <property type="entry name" value="TOXIN SECRETION ABC TRANSPORTER ATP-BINDING PROTEIN"/>
    <property type="match status" value="1"/>
</dbReference>
<feature type="domain" description="ABC transporter" evidence="6">
    <location>
        <begin position="341"/>
        <end position="556"/>
    </location>
</feature>